<protein>
    <submittedName>
        <fullName evidence="2">Uncharacterized protein</fullName>
    </submittedName>
</protein>
<name>A0ABQ6MJH0_9STRA</name>
<dbReference type="PANTHER" id="PTHR11440">
    <property type="entry name" value="LECITHIN-CHOLESTEROL ACYLTRANSFERASE-RELATED"/>
    <property type="match status" value="1"/>
</dbReference>
<evidence type="ECO:0000256" key="1">
    <source>
        <dbReference type="SAM" id="SignalP"/>
    </source>
</evidence>
<feature type="chain" id="PRO_5046929488" evidence="1">
    <location>
        <begin position="20"/>
        <end position="424"/>
    </location>
</feature>
<comment type="caution">
    <text evidence="2">The sequence shown here is derived from an EMBL/GenBank/DDBJ whole genome shotgun (WGS) entry which is preliminary data.</text>
</comment>
<feature type="signal peptide" evidence="1">
    <location>
        <begin position="1"/>
        <end position="19"/>
    </location>
</feature>
<keyword evidence="3" id="KW-1185">Reference proteome</keyword>
<dbReference type="InterPro" id="IPR003386">
    <property type="entry name" value="LACT/PDAT_acylTrfase"/>
</dbReference>
<dbReference type="Proteomes" id="UP001165060">
    <property type="component" value="Unassembled WGS sequence"/>
</dbReference>
<evidence type="ECO:0000313" key="3">
    <source>
        <dbReference type="Proteomes" id="UP001165060"/>
    </source>
</evidence>
<accession>A0ABQ6MJH0</accession>
<proteinExistence type="predicted"/>
<dbReference type="SUPFAM" id="SSF53474">
    <property type="entry name" value="alpha/beta-Hydrolases"/>
    <property type="match status" value="1"/>
</dbReference>
<sequence length="424" mass="46127">MRPPVALALLLAQLLHVAGRPNPLIVVPGLGGSVLEAKLTDAPEFRDCQTTSSDWYTIFFSISQVVERFKCWEERFALTMAPDGDSHVVQSAPGVEIRPRDFGGVDGIEYSNSGSGDWIPMPYMKVMVEKLEQDAGLVRNTSLRAATYDFRKAGDWASTVAQFEALQGLVEETYEINEQLPVHLLSHSLGGAFTTAFLNLQVSEEWKEKYVASFINLSGPLLGTPITMAALLTGPVYDYVPQILPELLVPVLRTAPSMVWMSPQDSDVFPSDLPILTTNTANYSAKDLGAFLDDLDAPLMSAVWTDGGVEKLRAASSMSPGVPHFCAYANDTETGLTYQYAVDNLADAGSGKMLEVTMGDGTVTLGSLERCLSEEGGWAGDLVEHKVYAWGGGMDAHTGIVKYDPLLDDLVAYLNRTDVWRTQA</sequence>
<dbReference type="InterPro" id="IPR029058">
    <property type="entry name" value="AB_hydrolase_fold"/>
</dbReference>
<dbReference type="Pfam" id="PF02450">
    <property type="entry name" value="LCAT"/>
    <property type="match status" value="1"/>
</dbReference>
<dbReference type="Gene3D" id="3.40.50.1820">
    <property type="entry name" value="alpha/beta hydrolase"/>
    <property type="match status" value="1"/>
</dbReference>
<gene>
    <name evidence="2" type="ORF">TeGR_g9000</name>
</gene>
<reference evidence="2 3" key="1">
    <citation type="journal article" date="2023" name="Commun. Biol.">
        <title>Genome analysis of Parmales, the sister group of diatoms, reveals the evolutionary specialization of diatoms from phago-mixotrophs to photoautotrophs.</title>
        <authorList>
            <person name="Ban H."/>
            <person name="Sato S."/>
            <person name="Yoshikawa S."/>
            <person name="Yamada K."/>
            <person name="Nakamura Y."/>
            <person name="Ichinomiya M."/>
            <person name="Sato N."/>
            <person name="Blanc-Mathieu R."/>
            <person name="Endo H."/>
            <person name="Kuwata A."/>
            <person name="Ogata H."/>
        </authorList>
    </citation>
    <scope>NUCLEOTIDE SEQUENCE [LARGE SCALE GENOMIC DNA]</scope>
</reference>
<dbReference type="EMBL" id="BRYB01000291">
    <property type="protein sequence ID" value="GMI27055.1"/>
    <property type="molecule type" value="Genomic_DNA"/>
</dbReference>
<organism evidence="2 3">
    <name type="scientific">Tetraparma gracilis</name>
    <dbReference type="NCBI Taxonomy" id="2962635"/>
    <lineage>
        <taxon>Eukaryota</taxon>
        <taxon>Sar</taxon>
        <taxon>Stramenopiles</taxon>
        <taxon>Ochrophyta</taxon>
        <taxon>Bolidophyceae</taxon>
        <taxon>Parmales</taxon>
        <taxon>Triparmaceae</taxon>
        <taxon>Tetraparma</taxon>
    </lineage>
</organism>
<evidence type="ECO:0000313" key="2">
    <source>
        <dbReference type="EMBL" id="GMI27055.1"/>
    </source>
</evidence>
<keyword evidence="1" id="KW-0732">Signal</keyword>